<evidence type="ECO:0000256" key="1">
    <source>
        <dbReference type="SAM" id="MobiDB-lite"/>
    </source>
</evidence>
<feature type="compositionally biased region" description="Low complexity" evidence="1">
    <location>
        <begin position="22"/>
        <end position="39"/>
    </location>
</feature>
<feature type="region of interest" description="Disordered" evidence="1">
    <location>
        <begin position="138"/>
        <end position="187"/>
    </location>
</feature>
<reference evidence="2" key="1">
    <citation type="submission" date="2023-06" db="EMBL/GenBank/DDBJ databases">
        <title>Genome-scale phylogeny and comparative genomics of the fungal order Sordariales.</title>
        <authorList>
            <consortium name="Lawrence Berkeley National Laboratory"/>
            <person name="Hensen N."/>
            <person name="Bonometti L."/>
            <person name="Westerberg I."/>
            <person name="Brannstrom I.O."/>
            <person name="Guillou S."/>
            <person name="Cros-Aarteil S."/>
            <person name="Calhoun S."/>
            <person name="Haridas S."/>
            <person name="Kuo A."/>
            <person name="Mondo S."/>
            <person name="Pangilinan J."/>
            <person name="Riley R."/>
            <person name="Labutti K."/>
            <person name="Andreopoulos B."/>
            <person name="Lipzen A."/>
            <person name="Chen C."/>
            <person name="Yanf M."/>
            <person name="Daum C."/>
            <person name="Ng V."/>
            <person name="Clum A."/>
            <person name="Steindorff A."/>
            <person name="Ohm R."/>
            <person name="Martin F."/>
            <person name="Silar P."/>
            <person name="Natvig D."/>
            <person name="Lalanne C."/>
            <person name="Gautier V."/>
            <person name="Ament-Velasquez S.L."/>
            <person name="Kruys A."/>
            <person name="Hutchinson M.I."/>
            <person name="Powell A.J."/>
            <person name="Barry K."/>
            <person name="Miller A.N."/>
            <person name="Grigoriev I.V."/>
            <person name="Debuchy R."/>
            <person name="Gladieux P."/>
            <person name="Thoren M.H."/>
            <person name="Johannesson H."/>
        </authorList>
    </citation>
    <scope>NUCLEOTIDE SEQUENCE</scope>
    <source>
        <strain evidence="2">CBS 606.72</strain>
    </source>
</reference>
<feature type="compositionally biased region" description="Low complexity" evidence="1">
    <location>
        <begin position="109"/>
        <end position="118"/>
    </location>
</feature>
<organism evidence="2 3">
    <name type="scientific">Immersiella caudata</name>
    <dbReference type="NCBI Taxonomy" id="314043"/>
    <lineage>
        <taxon>Eukaryota</taxon>
        <taxon>Fungi</taxon>
        <taxon>Dikarya</taxon>
        <taxon>Ascomycota</taxon>
        <taxon>Pezizomycotina</taxon>
        <taxon>Sordariomycetes</taxon>
        <taxon>Sordariomycetidae</taxon>
        <taxon>Sordariales</taxon>
        <taxon>Lasiosphaeriaceae</taxon>
        <taxon>Immersiella</taxon>
    </lineage>
</organism>
<comment type="caution">
    <text evidence="2">The sequence shown here is derived from an EMBL/GenBank/DDBJ whole genome shotgun (WGS) entry which is preliminary data.</text>
</comment>
<feature type="compositionally biased region" description="Basic and acidic residues" evidence="1">
    <location>
        <begin position="8"/>
        <end position="19"/>
    </location>
</feature>
<dbReference type="AlphaFoldDB" id="A0AA39U627"/>
<dbReference type="EMBL" id="JAULSU010000007">
    <property type="protein sequence ID" value="KAK0611730.1"/>
    <property type="molecule type" value="Genomic_DNA"/>
</dbReference>
<feature type="compositionally biased region" description="Polar residues" evidence="1">
    <location>
        <begin position="141"/>
        <end position="160"/>
    </location>
</feature>
<proteinExistence type="predicted"/>
<protein>
    <submittedName>
        <fullName evidence="2">Uncharacterized protein</fullName>
    </submittedName>
</protein>
<name>A0AA39U627_9PEZI</name>
<sequence length="187" mass="20081">MGADLLFWDDREPVMEEKGTAQNQNRQSFRQSLRQSFRQSRLDYGSTLPGPVTLPNPTAAPLSKRSDGPPVLNLTLSNSNRPETPPLGDFVVSPMSANFPRSPSPTFPSPRNSQGSLGGVSIASSGVISPSLFSWPMPPSTAGSIASPPVTSHGPTASTDRTARFKSMASPQPAPPSNWKRPDNWVR</sequence>
<dbReference type="Proteomes" id="UP001175000">
    <property type="component" value="Unassembled WGS sequence"/>
</dbReference>
<evidence type="ECO:0000313" key="3">
    <source>
        <dbReference type="Proteomes" id="UP001175000"/>
    </source>
</evidence>
<gene>
    <name evidence="2" type="ORF">B0T14DRAFT_334356</name>
</gene>
<evidence type="ECO:0000313" key="2">
    <source>
        <dbReference type="EMBL" id="KAK0611730.1"/>
    </source>
</evidence>
<keyword evidence="3" id="KW-1185">Reference proteome</keyword>
<feature type="region of interest" description="Disordered" evidence="1">
    <location>
        <begin position="1"/>
        <end position="118"/>
    </location>
</feature>
<accession>A0AA39U627</accession>